<evidence type="ECO:0000256" key="3">
    <source>
        <dbReference type="ARBA" id="ARBA00022664"/>
    </source>
</evidence>
<keyword evidence="6" id="KW-0508">mRNA splicing</keyword>
<dbReference type="SMART" id="SM00829">
    <property type="entry name" value="PKS_ER"/>
    <property type="match status" value="1"/>
</dbReference>
<evidence type="ECO:0000256" key="6">
    <source>
        <dbReference type="ARBA" id="ARBA00023187"/>
    </source>
</evidence>
<dbReference type="InterPro" id="IPR020843">
    <property type="entry name" value="ER"/>
</dbReference>
<dbReference type="Pfam" id="PF10433">
    <property type="entry name" value="Beta-prop_RSE1_1st"/>
    <property type="match status" value="1"/>
</dbReference>
<evidence type="ECO:0000256" key="5">
    <source>
        <dbReference type="ARBA" id="ARBA00023002"/>
    </source>
</evidence>
<dbReference type="InterPro" id="IPR050358">
    <property type="entry name" value="RSE1/DDB1/CFT1"/>
</dbReference>
<keyword evidence="4" id="KW-0747">Spliceosome</keyword>
<dbReference type="EMBL" id="JAELUR010000001">
    <property type="protein sequence ID" value="KAG7438824.1"/>
    <property type="molecule type" value="Genomic_DNA"/>
</dbReference>
<dbReference type="InterPro" id="IPR058543">
    <property type="entry name" value="Beta-prop_RSE1/DDB1/CPSF1_2nd"/>
</dbReference>
<dbReference type="SUPFAM" id="SSF50978">
    <property type="entry name" value="WD40 repeat-like"/>
    <property type="match status" value="1"/>
</dbReference>
<dbReference type="PANTHER" id="PTHR10644">
    <property type="entry name" value="DNA REPAIR/RNA PROCESSING CPSF FAMILY"/>
    <property type="match status" value="1"/>
</dbReference>
<dbReference type="Proteomes" id="UP000693942">
    <property type="component" value="Unassembled WGS sequence"/>
</dbReference>
<dbReference type="SUPFAM" id="SSF51735">
    <property type="entry name" value="NAD(P)-binding Rossmann-fold domains"/>
    <property type="match status" value="1"/>
</dbReference>
<dbReference type="Gene3D" id="3.40.50.720">
    <property type="entry name" value="NAD(P)-binding Rossmann-like Domain"/>
    <property type="match status" value="1"/>
</dbReference>
<dbReference type="Pfam" id="PF00107">
    <property type="entry name" value="ADH_zinc_N"/>
    <property type="match status" value="1"/>
</dbReference>
<dbReference type="GO" id="GO:0006397">
    <property type="term" value="P:mRNA processing"/>
    <property type="evidence" value="ECO:0007669"/>
    <property type="project" value="UniProtKB-KW"/>
</dbReference>
<evidence type="ECO:0000313" key="11">
    <source>
        <dbReference type="EMBL" id="KAG7438824.1"/>
    </source>
</evidence>
<dbReference type="Gene3D" id="1.10.150.910">
    <property type="match status" value="1"/>
</dbReference>
<dbReference type="SUPFAM" id="SSF50129">
    <property type="entry name" value="GroES-like"/>
    <property type="match status" value="1"/>
</dbReference>
<keyword evidence="5" id="KW-0560">Oxidoreductase</keyword>
<dbReference type="GO" id="GO:0008380">
    <property type="term" value="P:RNA splicing"/>
    <property type="evidence" value="ECO:0007669"/>
    <property type="project" value="UniProtKB-KW"/>
</dbReference>
<dbReference type="Pfam" id="PF03178">
    <property type="entry name" value="CPSF_A"/>
    <property type="match status" value="1"/>
</dbReference>
<dbReference type="InterPro" id="IPR010730">
    <property type="entry name" value="HET"/>
</dbReference>
<dbReference type="GO" id="GO:0003676">
    <property type="term" value="F:nucleic acid binding"/>
    <property type="evidence" value="ECO:0007669"/>
    <property type="project" value="InterPro"/>
</dbReference>
<proteinExistence type="inferred from homology"/>
<dbReference type="InterPro" id="IPR047122">
    <property type="entry name" value="Trans-enoyl_RdTase-like"/>
</dbReference>
<dbReference type="Gene3D" id="2.130.10.10">
    <property type="entry name" value="YVTN repeat-like/Quinoprotein amine dehydrogenase"/>
    <property type="match status" value="2"/>
</dbReference>
<dbReference type="InterPro" id="IPR013154">
    <property type="entry name" value="ADH-like_N"/>
</dbReference>
<dbReference type="InterPro" id="IPR011032">
    <property type="entry name" value="GroES-like_sf"/>
</dbReference>
<comment type="similarity">
    <text evidence="2">Belongs to the zinc-containing alcohol dehydrogenase family.</text>
</comment>
<evidence type="ECO:0000256" key="9">
    <source>
        <dbReference type="SAM" id="Coils"/>
    </source>
</evidence>
<evidence type="ECO:0000313" key="12">
    <source>
        <dbReference type="Proteomes" id="UP000693942"/>
    </source>
</evidence>
<protein>
    <submittedName>
        <fullName evidence="11">Pre-mRNA-splicing factor rse1</fullName>
    </submittedName>
</protein>
<dbReference type="GO" id="GO:0016651">
    <property type="term" value="F:oxidoreductase activity, acting on NAD(P)H"/>
    <property type="evidence" value="ECO:0007669"/>
    <property type="project" value="InterPro"/>
</dbReference>
<comment type="caution">
    <text evidence="11">The sequence shown here is derived from an EMBL/GenBank/DDBJ whole genome shotgun (WGS) entry which is preliminary data.</text>
</comment>
<gene>
    <name evidence="11" type="primary">msp-5</name>
    <name evidence="11" type="ORF">Forpi1262_v000171</name>
</gene>
<evidence type="ECO:0000259" key="10">
    <source>
        <dbReference type="SMART" id="SM00829"/>
    </source>
</evidence>
<dbReference type="InterPro" id="IPR018846">
    <property type="entry name" value="Beta-prop_RSE1/DDB1/CPSF1_1st"/>
</dbReference>
<name>A0A8J5QAL4_FUSOX</name>
<dbReference type="InterPro" id="IPR004871">
    <property type="entry name" value="RSE1/DDB1/CPSF1_C"/>
</dbReference>
<dbReference type="InterPro" id="IPR015943">
    <property type="entry name" value="WD40/YVTN_repeat-like_dom_sf"/>
</dbReference>
<evidence type="ECO:0000256" key="2">
    <source>
        <dbReference type="ARBA" id="ARBA00008072"/>
    </source>
</evidence>
<dbReference type="FunFam" id="2.130.10.10:FF:000031">
    <property type="entry name" value="Splicing factor 3b subunit 3"/>
    <property type="match status" value="1"/>
</dbReference>
<comment type="similarity">
    <text evidence="8">Belongs to the RSE1 family.</text>
</comment>
<evidence type="ECO:0000256" key="4">
    <source>
        <dbReference type="ARBA" id="ARBA00022728"/>
    </source>
</evidence>
<keyword evidence="7" id="KW-0539">Nucleus</keyword>
<organism evidence="11 12">
    <name type="scientific">Fusarium oxysporum f. sp. raphani</name>
    <dbReference type="NCBI Taxonomy" id="96318"/>
    <lineage>
        <taxon>Eukaryota</taxon>
        <taxon>Fungi</taxon>
        <taxon>Dikarya</taxon>
        <taxon>Ascomycota</taxon>
        <taxon>Pezizomycotina</taxon>
        <taxon>Sordariomycetes</taxon>
        <taxon>Hypocreomycetidae</taxon>
        <taxon>Hypocreales</taxon>
        <taxon>Nectriaceae</taxon>
        <taxon>Fusarium</taxon>
        <taxon>Fusarium oxysporum species complex</taxon>
    </lineage>
</organism>
<accession>A0A8J5QAL4</accession>
<dbReference type="InterPro" id="IPR013149">
    <property type="entry name" value="ADH-like_C"/>
</dbReference>
<dbReference type="GO" id="GO:0005681">
    <property type="term" value="C:spliceosomal complex"/>
    <property type="evidence" value="ECO:0007669"/>
    <property type="project" value="UniProtKB-KW"/>
</dbReference>
<dbReference type="Gene3D" id="3.90.180.10">
    <property type="entry name" value="Medium-chain alcohol dehydrogenases, catalytic domain"/>
    <property type="match status" value="1"/>
</dbReference>
<evidence type="ECO:0000256" key="1">
    <source>
        <dbReference type="ARBA" id="ARBA00004123"/>
    </source>
</evidence>
<sequence>MTTNVPGPALYADNEGNVVVRRDLPVPTPAEGEILIEVLFSGSNPSDLRIVNYLGFRNFVLGYDFCGRVLETPGPNGSGLKVGDIVAGYTSYEDDQPIRWGTHQSYISRPPIGIFKVPANLPLPDAAALTTVVQTANDALFHLFKLPLPSSGHGHIEGTLVVWGGGTAVGMSAIQLARAVGITSIIVTASASRHGVLRELGATQCFDYHDESVIEQVKRAVQEAGNTQVWGFDTAGTPDSSRLLMDSLASCQGDVQFAFVGLIVGDRPASEMCLAVRHHKLAFDMPGAPEPYVFPAKPAEAEKMWQATEWVVAHYGKEFRLPGLRVFEGRAEEALDHLQTVARQGTFGTPPPWKIIGTGTHVQPEVMSPETWDIIRGWVGDCINDHEDCKVVSEDRPFPTRVVAVGGEDTEPHLFIPSSGDRGRYIALNFARFPKTFQDAIIVCRKLNIEYLWIESLCIIQDDEHDWAVESPKMCDVYQNAYLTIAAAAAHNSSEGLFHPRPFSVQKMFPTASRNDDKVEEVEIFARPWSSQRPDHIVSPGSEPEPRGTEVVRNCRPDSIIALPSLGGDDGPGSVLVFAEESITYHHLNQDPLRVPIPRRRGATEDLPRKRTIIGGVMHKLKNTPDAFFFFLQTEDGDLLKLTFDMHDSEGSLAGEVRRIKIKYFDTVPVASSLCILKTGFLFVAAEFGNHHFYQIEKLGEDDDAEPVITSDDFSTGPRGAYQPVYFDPRPLENLALLESIDSLSPLLDCEVADLTGEGPPQIYSESGNGARSHFWMLKHGLEINKVASSDLPGTVSGVWTTRMTRHDKFDSYIILTSSDGTVVMSVGDKVEQVSDSGFLTTVTTLAIQQIGDDGIVQIHSKGIRHLRAGQINEWPAPQHRSIVAVTTNKRQIAIALSSGEIVYFEVDSDGSLAEYDETKVISTTVTCLSLGPVPEGRLRSPLLVVGCEDCTVRILGLNPDSMLESNSIKTLTAVPSALIIVAMEHPLTSSSGLCLHIGLSSGVYLRTGMNEITGELSDTQTRFLGLKAIKLFQVTVKGQTCVLALGSKPWMGYIDPKRGFTMTPLECEELHWASSFSSEQCQEGIIAIHANFLHIFSVENLHNNVVRKSIPLTYTPRHFVKHPAEPYFYTIEVDNNTLSPELRAQLLAVDDHGDDKVLPPELFGYPRGNGRWASCISIIDPIGEQVLQRIDLEGNEAAISIAVAPFTSQDGEIFLLVGTGKDMILNPRQSSGGYIHVYRFHQNGRELQFIHKTKVEEPPMALVAFRDRLAVGLGKDLCIYDLGLKQLLRKAHIEAAPQLIVSLDTQGDRIVVGDVQQGMTMVMFNHEEQRLIPFVDDIIARWTPCTTMVDYESVVGGDKFGNIWIVRCPKKTSHHVGDYARNYLNGAPNRFDSVAHFFAHDIPTSIAKANIIVGGQDVLVWSGLQGTIGVLIPFVTREDAEFFHMLEMQMRTLDPSPVCRDHLMYRSYYEPIKGFIDGDLCERYRLLPADKKQQIANELDRSVRDIERKVSDVRTRSAF</sequence>
<keyword evidence="3" id="KW-0507">mRNA processing</keyword>
<comment type="subcellular location">
    <subcellularLocation>
        <location evidence="1">Nucleus</location>
    </subcellularLocation>
</comment>
<dbReference type="Pfam" id="PF08240">
    <property type="entry name" value="ADH_N"/>
    <property type="match status" value="1"/>
</dbReference>
<dbReference type="CDD" id="cd08249">
    <property type="entry name" value="enoyl_reductase_like"/>
    <property type="match status" value="1"/>
</dbReference>
<feature type="coiled-coil region" evidence="9">
    <location>
        <begin position="1490"/>
        <end position="1517"/>
    </location>
</feature>
<dbReference type="InterPro" id="IPR036322">
    <property type="entry name" value="WD40_repeat_dom_sf"/>
</dbReference>
<dbReference type="InterPro" id="IPR036291">
    <property type="entry name" value="NAD(P)-bd_dom_sf"/>
</dbReference>
<feature type="domain" description="Enoyl reductase (ER)" evidence="10">
    <location>
        <begin position="12"/>
        <end position="349"/>
    </location>
</feature>
<dbReference type="Pfam" id="PF06985">
    <property type="entry name" value="HET"/>
    <property type="match status" value="1"/>
</dbReference>
<dbReference type="Pfam" id="PF23726">
    <property type="entry name" value="Beta-prop_RSE1_2nd"/>
    <property type="match status" value="1"/>
</dbReference>
<evidence type="ECO:0000256" key="7">
    <source>
        <dbReference type="ARBA" id="ARBA00023242"/>
    </source>
</evidence>
<reference evidence="11" key="1">
    <citation type="submission" date="2021-04" db="EMBL/GenBank/DDBJ databases">
        <title>First draft genome resource for Brassicaceae pathogens Fusarium oxysporum f. sp. raphani and Fusarium oxysporum f. sp. rapae.</title>
        <authorList>
            <person name="Asai S."/>
        </authorList>
    </citation>
    <scope>NUCLEOTIDE SEQUENCE</scope>
    <source>
        <strain evidence="11">Tf1262</strain>
    </source>
</reference>
<evidence type="ECO:0000256" key="8">
    <source>
        <dbReference type="ARBA" id="ARBA00038266"/>
    </source>
</evidence>
<keyword evidence="9" id="KW-0175">Coiled coil</keyword>